<dbReference type="GO" id="GO:0043139">
    <property type="term" value="F:5'-3' DNA helicase activity"/>
    <property type="evidence" value="ECO:0007669"/>
    <property type="project" value="UniProtKB-EC"/>
</dbReference>
<evidence type="ECO:0000313" key="10">
    <source>
        <dbReference type="EMBL" id="ACX95501.1"/>
    </source>
</evidence>
<dbReference type="InterPro" id="IPR014001">
    <property type="entry name" value="Helicase_ATP-bd"/>
</dbReference>
<dbReference type="InterPro" id="IPR027417">
    <property type="entry name" value="P-loop_NTPase"/>
</dbReference>
<dbReference type="PANTHER" id="PTHR11472:SF34">
    <property type="entry name" value="REGULATOR OF TELOMERE ELONGATION HELICASE 1"/>
    <property type="match status" value="1"/>
</dbReference>
<dbReference type="EC" id="5.6.2.3" evidence="6"/>
<proteinExistence type="inferred from homology"/>
<keyword evidence="11" id="KW-1185">Reference proteome</keyword>
<evidence type="ECO:0000256" key="1">
    <source>
        <dbReference type="ARBA" id="ARBA00001966"/>
    </source>
</evidence>
<dbReference type="AlphaFoldDB" id="D0KYH8"/>
<dbReference type="SUPFAM" id="SSF52540">
    <property type="entry name" value="P-loop containing nucleoside triphosphate hydrolases"/>
    <property type="match status" value="2"/>
</dbReference>
<dbReference type="KEGG" id="hna:Hneap_0648"/>
<evidence type="ECO:0000256" key="2">
    <source>
        <dbReference type="ARBA" id="ARBA00022741"/>
    </source>
</evidence>
<feature type="region of interest" description="Disordered" evidence="8">
    <location>
        <begin position="1"/>
        <end position="20"/>
    </location>
</feature>
<comment type="cofactor">
    <cofactor evidence="1">
        <name>[4Fe-4S] cluster</name>
        <dbReference type="ChEBI" id="CHEBI:49883"/>
    </cofactor>
</comment>
<dbReference type="SMART" id="SM00487">
    <property type="entry name" value="DEXDc"/>
    <property type="match status" value="1"/>
</dbReference>
<dbReference type="InterPro" id="IPR011545">
    <property type="entry name" value="DEAD/DEAH_box_helicase_dom"/>
</dbReference>
<dbReference type="HOGENOM" id="CLU_012117_2_0_6"/>
<comment type="similarity">
    <text evidence="5">Belongs to the helicase family. DinG subfamily.</text>
</comment>
<comment type="catalytic activity">
    <reaction evidence="7">
        <text>ATP + H2O = ADP + phosphate + H(+)</text>
        <dbReference type="Rhea" id="RHEA:13065"/>
        <dbReference type="ChEBI" id="CHEBI:15377"/>
        <dbReference type="ChEBI" id="CHEBI:15378"/>
        <dbReference type="ChEBI" id="CHEBI:30616"/>
        <dbReference type="ChEBI" id="CHEBI:43474"/>
        <dbReference type="ChEBI" id="CHEBI:456216"/>
        <dbReference type="EC" id="5.6.2.3"/>
    </reaction>
</comment>
<protein>
    <recommendedName>
        <fullName evidence="6">DNA 5'-3' helicase</fullName>
        <ecNumber evidence="6">5.6.2.3</ecNumber>
    </recommendedName>
</protein>
<evidence type="ECO:0000313" key="11">
    <source>
        <dbReference type="Proteomes" id="UP000009102"/>
    </source>
</evidence>
<feature type="domain" description="Helicase ATP-binding" evidence="9">
    <location>
        <begin position="30"/>
        <end position="292"/>
    </location>
</feature>
<dbReference type="InterPro" id="IPR006555">
    <property type="entry name" value="ATP-dep_Helicase_C"/>
</dbReference>
<gene>
    <name evidence="10" type="ordered locus">Hneap_0648</name>
</gene>
<evidence type="ECO:0000256" key="3">
    <source>
        <dbReference type="ARBA" id="ARBA00022801"/>
    </source>
</evidence>
<dbReference type="GO" id="GO:0003676">
    <property type="term" value="F:nucleic acid binding"/>
    <property type="evidence" value="ECO:0007669"/>
    <property type="project" value="InterPro"/>
</dbReference>
<dbReference type="RefSeq" id="WP_012823537.1">
    <property type="nucleotide sequence ID" value="NC_013422.1"/>
</dbReference>
<dbReference type="Pfam" id="PF00270">
    <property type="entry name" value="DEAD"/>
    <property type="match status" value="1"/>
</dbReference>
<keyword evidence="2" id="KW-0547">Nucleotide-binding</keyword>
<dbReference type="PANTHER" id="PTHR11472">
    <property type="entry name" value="DNA REPAIR DEAD HELICASE RAD3/XP-D SUBFAMILY MEMBER"/>
    <property type="match status" value="1"/>
</dbReference>
<dbReference type="eggNOG" id="COG1199">
    <property type="taxonomic scope" value="Bacteria"/>
</dbReference>
<reference evidence="10 11" key="1">
    <citation type="submission" date="2009-10" db="EMBL/GenBank/DDBJ databases">
        <title>Complete sequence of Halothiobacillus neapolitanus c2.</title>
        <authorList>
            <consortium name="US DOE Joint Genome Institute"/>
            <person name="Lucas S."/>
            <person name="Copeland A."/>
            <person name="Lapidus A."/>
            <person name="Glavina del Rio T."/>
            <person name="Tice H."/>
            <person name="Bruce D."/>
            <person name="Goodwin L."/>
            <person name="Pitluck S."/>
            <person name="Davenport K."/>
            <person name="Brettin T."/>
            <person name="Detter J.C."/>
            <person name="Han C."/>
            <person name="Tapia R."/>
            <person name="Larimer F."/>
            <person name="Land M."/>
            <person name="Hauser L."/>
            <person name="Kyrpides N."/>
            <person name="Mikhailova N."/>
            <person name="Kerfeld C."/>
            <person name="Cannon G."/>
            <person name="Heinhort S."/>
        </authorList>
    </citation>
    <scope>NUCLEOTIDE SEQUENCE [LARGE SCALE GENOMIC DNA]</scope>
    <source>
        <strain evidence="11">ATCC 23641 / c2</strain>
    </source>
</reference>
<evidence type="ECO:0000259" key="9">
    <source>
        <dbReference type="PROSITE" id="PS51193"/>
    </source>
</evidence>
<dbReference type="InterPro" id="IPR045028">
    <property type="entry name" value="DinG/Rad3-like"/>
</dbReference>
<dbReference type="Gene3D" id="3.40.50.300">
    <property type="entry name" value="P-loop containing nucleotide triphosphate hydrolases"/>
    <property type="match status" value="2"/>
</dbReference>
<evidence type="ECO:0000256" key="8">
    <source>
        <dbReference type="SAM" id="MobiDB-lite"/>
    </source>
</evidence>
<evidence type="ECO:0000256" key="7">
    <source>
        <dbReference type="ARBA" id="ARBA00048954"/>
    </source>
</evidence>
<evidence type="ECO:0000256" key="5">
    <source>
        <dbReference type="ARBA" id="ARBA00038058"/>
    </source>
</evidence>
<dbReference type="GO" id="GO:0006281">
    <property type="term" value="P:DNA repair"/>
    <property type="evidence" value="ECO:0007669"/>
    <property type="project" value="TreeGrafter"/>
</dbReference>
<accession>D0KYH8</accession>
<evidence type="ECO:0000256" key="4">
    <source>
        <dbReference type="ARBA" id="ARBA00022840"/>
    </source>
</evidence>
<dbReference type="SMART" id="SM00491">
    <property type="entry name" value="HELICc2"/>
    <property type="match status" value="1"/>
</dbReference>
<dbReference type="GO" id="GO:0005524">
    <property type="term" value="F:ATP binding"/>
    <property type="evidence" value="ECO:0007669"/>
    <property type="project" value="UniProtKB-KW"/>
</dbReference>
<name>D0KYH8_HALNC</name>
<dbReference type="Pfam" id="PF13307">
    <property type="entry name" value="Helicase_C_2"/>
    <property type="match status" value="1"/>
</dbReference>
<dbReference type="STRING" id="555778.Hneap_0648"/>
<evidence type="ECO:0000256" key="6">
    <source>
        <dbReference type="ARBA" id="ARBA00044969"/>
    </source>
</evidence>
<dbReference type="EMBL" id="CP001801">
    <property type="protein sequence ID" value="ACX95501.1"/>
    <property type="molecule type" value="Genomic_DNA"/>
</dbReference>
<dbReference type="PROSITE" id="PS51193">
    <property type="entry name" value="HELICASE_ATP_BIND_2"/>
    <property type="match status" value="1"/>
</dbReference>
<dbReference type="Proteomes" id="UP000009102">
    <property type="component" value="Chromosome"/>
</dbReference>
<sequence>MNTEAADTLSTAPTPSKPSTLQDVFGESGVLAAAFSGYQPRAGQLQMAEIIRDAITDSRTVVIEAGTGVGKTFGYLAPILLAGRKAIVSTGTKHLQDQIFSRDLPQIKQLMGSTTRTALLKGRSNYLCLHRLERAMTEGRLKSPDWVTALHTIKGWSTRTRDGDIARCDAVSEEHGIWPLVTSTNENCLGKECPVFDECFVVKAREAAHEADLVVINHHLFCADIAIRQSGFAQLLPEADVVVLDEAHQLPEIASLFFGSALSSGQMIDLLRDIVREQQAEAVDMSDLLGVVHQFELAIDPCVLALKNARTDRIAWQELREDKTIQAAFDTLETRLADLTAALELAAPRGKGLASCHERAIQMRQSLSHFRRSEEITTEVRWLERREKSFTLNITPMDAGQTFSDVVESQPRAWVFASATLAAGKDFSHFTRRLNLNLALCQQTPSPFDYPNQAIMYLPPNPPDPKTDPDYTLKILRAVFPVLKASGGRAFLLFTSHRELKKAADILEGKLPFPLFVQGTQAKAALLEQFRQSGNGVLLGTQSFWEGVDVRGEALSVVMIDRIPFASPDDPVRRAREAQIKESGHSPFAAMALPEAIITFKQGVGRLIRDVTDRGVLVLCDPRLQRTGFGRQILDALPPMRRSHSIDEIHDFFQYDQATNALKASKAE</sequence>
<dbReference type="InterPro" id="IPR014013">
    <property type="entry name" value="Helic_SF1/SF2_ATP-bd_DinG/Rad3"/>
</dbReference>
<keyword evidence="3" id="KW-0378">Hydrolase</keyword>
<dbReference type="GO" id="GO:0016818">
    <property type="term" value="F:hydrolase activity, acting on acid anhydrides, in phosphorus-containing anhydrides"/>
    <property type="evidence" value="ECO:0007669"/>
    <property type="project" value="InterPro"/>
</dbReference>
<keyword evidence="10" id="KW-0347">Helicase</keyword>
<keyword evidence="4" id="KW-0067">ATP-binding</keyword>
<organism evidence="10 11">
    <name type="scientific">Halothiobacillus neapolitanus (strain ATCC 23641 / DSM 15147 / CIP 104769 / NCIMB 8539 / c2)</name>
    <name type="common">Thiobacillus neapolitanus</name>
    <dbReference type="NCBI Taxonomy" id="555778"/>
    <lineage>
        <taxon>Bacteria</taxon>
        <taxon>Pseudomonadati</taxon>
        <taxon>Pseudomonadota</taxon>
        <taxon>Gammaproteobacteria</taxon>
        <taxon>Chromatiales</taxon>
        <taxon>Halothiobacillaceae</taxon>
        <taxon>Halothiobacillus</taxon>
    </lineage>
</organism>